<organism evidence="9 10">
    <name type="scientific">Trailing lespedeza virus 1</name>
    <dbReference type="NCBI Taxonomy" id="944580"/>
    <lineage>
        <taxon>Viruses</taxon>
        <taxon>Riboviria</taxon>
        <taxon>Orthornavirae</taxon>
        <taxon>Kitrinoviricota</taxon>
        <taxon>Tolucaviricetes</taxon>
        <taxon>Tolivirales</taxon>
        <taxon>Tombusviridae</taxon>
        <taxon>Procedovirinae</taxon>
        <taxon>Tralespevirus</taxon>
        <taxon>Tralespevirus lespedezae</taxon>
    </lineage>
</organism>
<comment type="similarity">
    <text evidence="2">Belongs to the icosahedral plant coat protein family.</text>
</comment>
<dbReference type="KEGG" id="vg:10323940"/>
<dbReference type="EMBL" id="HM640935">
    <property type="protein sequence ID" value="ADY69096.1"/>
    <property type="molecule type" value="Genomic_RNA"/>
</dbReference>
<evidence type="ECO:0000256" key="3">
    <source>
        <dbReference type="ARBA" id="ARBA00018091"/>
    </source>
</evidence>
<keyword evidence="10" id="KW-1185">Reference proteome</keyword>
<dbReference type="Gene3D" id="2.60.120.20">
    <property type="match status" value="1"/>
</dbReference>
<keyword evidence="6" id="KW-1142">T=3 icosahedral capsid protein</keyword>
<dbReference type="GO" id="GO:0005198">
    <property type="term" value="F:structural molecule activity"/>
    <property type="evidence" value="ECO:0007669"/>
    <property type="project" value="InterPro"/>
</dbReference>
<name>F1BA33_9TOMB</name>
<dbReference type="Proteomes" id="UP000202159">
    <property type="component" value="Segment"/>
</dbReference>
<dbReference type="RefSeq" id="YP_004300267.1">
    <property type="nucleotide sequence ID" value="NC_015227.2"/>
</dbReference>
<evidence type="ECO:0000256" key="4">
    <source>
        <dbReference type="ARBA" id="ARBA00022561"/>
    </source>
</evidence>
<feature type="domain" description="Icosahedral viral capsid protein S" evidence="8">
    <location>
        <begin position="67"/>
        <end position="243"/>
    </location>
</feature>
<evidence type="ECO:0000313" key="10">
    <source>
        <dbReference type="Proteomes" id="UP000202159"/>
    </source>
</evidence>
<dbReference type="InterPro" id="IPR029053">
    <property type="entry name" value="Viral_coat"/>
</dbReference>
<dbReference type="InterPro" id="IPR000937">
    <property type="entry name" value="Capsid_prot_S-dom_vir"/>
</dbReference>
<accession>F1BA33</accession>
<protein>
    <recommendedName>
        <fullName evidence="3">Capsid protein</fullName>
    </recommendedName>
</protein>
<reference evidence="9 10" key="1">
    <citation type="journal article" date="2011" name="Virus Res.">
        <title>Detection of members of the Tombusviridae in the Tallgrass Prairie Preserve, Osage County, Oklahoma, USA.</title>
        <authorList>
            <person name="Scheets K."/>
            <person name="Blinkova O."/>
            <person name="Melcher U."/>
            <person name="Palmer M.W."/>
            <person name="Wiley G.B."/>
            <person name="Ding T."/>
            <person name="Roe B.A."/>
        </authorList>
    </citation>
    <scope>NUCLEOTIDE SEQUENCE [LARGE SCALE GENOMIC DNA]</scope>
    <source>
        <strain evidence="9">06TGP01091</strain>
    </source>
</reference>
<proteinExistence type="inferred from homology"/>
<dbReference type="GO" id="GO:0039617">
    <property type="term" value="C:T=3 icosahedral viral capsid"/>
    <property type="evidence" value="ECO:0007669"/>
    <property type="project" value="UniProtKB-KW"/>
</dbReference>
<keyword evidence="4 9" id="KW-0167">Capsid protein</keyword>
<keyword evidence="5" id="KW-0946">Virion</keyword>
<dbReference type="GeneID" id="10323940"/>
<evidence type="ECO:0000256" key="2">
    <source>
        <dbReference type="ARBA" id="ARBA00007446"/>
    </source>
</evidence>
<dbReference type="SUPFAM" id="SSF88633">
    <property type="entry name" value="Positive stranded ssRNA viruses"/>
    <property type="match status" value="1"/>
</dbReference>
<evidence type="ECO:0000256" key="7">
    <source>
        <dbReference type="SAM" id="MobiDB-lite"/>
    </source>
</evidence>
<dbReference type="Pfam" id="PF00729">
    <property type="entry name" value="Viral_coat"/>
    <property type="match status" value="1"/>
</dbReference>
<evidence type="ECO:0000256" key="1">
    <source>
        <dbReference type="ARBA" id="ARBA00004328"/>
    </source>
</evidence>
<dbReference type="OrthoDB" id="17533at10239"/>
<evidence type="ECO:0000259" key="8">
    <source>
        <dbReference type="Pfam" id="PF00729"/>
    </source>
</evidence>
<dbReference type="PROSITE" id="PS00555">
    <property type="entry name" value="ICOSAH_VIR_COAT_S"/>
    <property type="match status" value="1"/>
</dbReference>
<feature type="compositionally biased region" description="Polar residues" evidence="7">
    <location>
        <begin position="72"/>
        <end position="83"/>
    </location>
</feature>
<reference evidence="9 10" key="2">
    <citation type="journal article" date="2015" name="Arch. Virol.">
        <title>Ratification vote on taxonomic proposals to the International Committee on Taxonomy of Viruses (2015).</title>
        <authorList>
            <person name="Adams M.J."/>
            <person name="Lefkowitz E.J."/>
            <person name="King A.M."/>
            <person name="Bamford D.H."/>
            <person name="Breitbart M."/>
            <person name="Davison A.J."/>
            <person name="Ghabrial S.A."/>
            <person name="Gorbalenya A.E."/>
            <person name="Knowles N.J."/>
            <person name="Krell P."/>
            <person name="Lavigne R."/>
            <person name="Prangishvili D."/>
            <person name="Sanfacon H."/>
            <person name="Siddell S.G."/>
            <person name="Simmonds P."/>
            <person name="Carstens E.B."/>
        </authorList>
    </citation>
    <scope>NUCLEOTIDE SEQUENCE [LARGE SCALE GENOMIC DNA]</scope>
    <source>
        <strain evidence="9">06TGP01091</strain>
    </source>
</reference>
<feature type="region of interest" description="Disordered" evidence="7">
    <location>
        <begin position="63"/>
        <end position="83"/>
    </location>
</feature>
<comment type="subcellular location">
    <subcellularLocation>
        <location evidence="1">Virion</location>
    </subcellularLocation>
</comment>
<evidence type="ECO:0000313" key="9">
    <source>
        <dbReference type="EMBL" id="ADY69096.1"/>
    </source>
</evidence>
<evidence type="ECO:0000256" key="5">
    <source>
        <dbReference type="ARBA" id="ARBA00022844"/>
    </source>
</evidence>
<evidence type="ECO:0000256" key="6">
    <source>
        <dbReference type="ARBA" id="ARBA00023060"/>
    </source>
</evidence>
<sequence>MNGISQNDPKVVKAAEAGIPWAIKLRSRGWRSLRTNQKLAARAFVGSSAPSVAIVPRVTRLVRGNPQRTRRNPQQPGNAADSTTITKSDFVADVIGNTTEAGTVTSWLINPSNVVAFPSLLNESARWEKYKITKFSIRFSSKCSEYTDGGVVVQFASDSTDAVPTSKYGIMQSQCRADASAHGSVLLNCAVDPKVRFVRDSSADSGKVVDYGRVNLCAYGQKAADPSIIGELFFEYTIVFSEARVNRGVTQYQYLLTDSVDGPSFASVTSTSAELTFTFNLPGKYTFICSFTGTVSGLYAADLTYNWSVDNTTAVAGVVTVTSPGATLSWAIGATVTSLLWQCNIF</sequence>